<evidence type="ECO:0000259" key="2">
    <source>
        <dbReference type="Pfam" id="PF03061"/>
    </source>
</evidence>
<name>A0ABY8LJK0_9RHOB</name>
<gene>
    <name evidence="3" type="primary">paaI</name>
    <name evidence="3" type="ORF">P8627_08080</name>
</gene>
<dbReference type="SUPFAM" id="SSF54637">
    <property type="entry name" value="Thioesterase/thiol ester dehydrase-isomerase"/>
    <property type="match status" value="1"/>
</dbReference>
<dbReference type="InterPro" id="IPR003736">
    <property type="entry name" value="PAAI_dom"/>
</dbReference>
<evidence type="ECO:0000313" key="4">
    <source>
        <dbReference type="Proteomes" id="UP001243420"/>
    </source>
</evidence>
<dbReference type="NCBIfam" id="TIGR02286">
    <property type="entry name" value="PaaD"/>
    <property type="match status" value="1"/>
</dbReference>
<reference evidence="3 4" key="1">
    <citation type="submission" date="2023-04" db="EMBL/GenBank/DDBJ databases">
        <title>Jannaschia ovalis sp. nov., a marine bacterium isolated from sea tidal flat.</title>
        <authorList>
            <person name="Kwon D.Y."/>
            <person name="Kim J.-J."/>
        </authorList>
    </citation>
    <scope>NUCLEOTIDE SEQUENCE [LARGE SCALE GENOMIC DNA]</scope>
    <source>
        <strain evidence="3 4">GRR-S6-38</strain>
    </source>
</reference>
<evidence type="ECO:0000313" key="3">
    <source>
        <dbReference type="EMBL" id="WGH80345.1"/>
    </source>
</evidence>
<organism evidence="3 4">
    <name type="scientific">Jannaschia ovalis</name>
    <dbReference type="NCBI Taxonomy" id="3038773"/>
    <lineage>
        <taxon>Bacteria</taxon>
        <taxon>Pseudomonadati</taxon>
        <taxon>Pseudomonadota</taxon>
        <taxon>Alphaproteobacteria</taxon>
        <taxon>Rhodobacterales</taxon>
        <taxon>Roseobacteraceae</taxon>
        <taxon>Jannaschia</taxon>
    </lineage>
</organism>
<dbReference type="Gene3D" id="3.10.129.10">
    <property type="entry name" value="Hotdog Thioesterase"/>
    <property type="match status" value="1"/>
</dbReference>
<dbReference type="EMBL" id="CP122537">
    <property type="protein sequence ID" value="WGH80345.1"/>
    <property type="molecule type" value="Genomic_DNA"/>
</dbReference>
<accession>A0ABY8LJK0</accession>
<dbReference type="Proteomes" id="UP001243420">
    <property type="component" value="Chromosome"/>
</dbReference>
<dbReference type="PANTHER" id="PTHR42856:SF1">
    <property type="entry name" value="ACYL-COENZYME A THIOESTERASE PAAI"/>
    <property type="match status" value="1"/>
</dbReference>
<dbReference type="GO" id="GO:0016787">
    <property type="term" value="F:hydrolase activity"/>
    <property type="evidence" value="ECO:0007669"/>
    <property type="project" value="UniProtKB-KW"/>
</dbReference>
<dbReference type="InterPro" id="IPR011973">
    <property type="entry name" value="PaaD"/>
</dbReference>
<sequence length="143" mass="14896">MTPDARARRAADAMWADDAASRWLGMELVAVSEGAATLRLAVGAHHCNGHGTCHGGVIFALADSAFAFACNSRNQATVAQHAAVTFTAPGRAGDVLTAEAREVTLAGRSGVYDVRVTDQGGAVVAEFRGLSRAVPGQLFEEER</sequence>
<keyword evidence="4" id="KW-1185">Reference proteome</keyword>
<dbReference type="NCBIfam" id="TIGR00369">
    <property type="entry name" value="unchar_dom_1"/>
    <property type="match status" value="1"/>
</dbReference>
<dbReference type="RefSeq" id="WP_279967425.1">
    <property type="nucleotide sequence ID" value="NZ_CP122537.1"/>
</dbReference>
<dbReference type="InterPro" id="IPR029069">
    <property type="entry name" value="HotDog_dom_sf"/>
</dbReference>
<dbReference type="PANTHER" id="PTHR42856">
    <property type="entry name" value="ACYL-COENZYME A THIOESTERASE PAAI"/>
    <property type="match status" value="1"/>
</dbReference>
<dbReference type="EC" id="3.1.2.-" evidence="3"/>
<evidence type="ECO:0000256" key="1">
    <source>
        <dbReference type="ARBA" id="ARBA00022801"/>
    </source>
</evidence>
<dbReference type="InterPro" id="IPR052723">
    <property type="entry name" value="Acyl-CoA_thioesterase_PaaI"/>
</dbReference>
<proteinExistence type="predicted"/>
<dbReference type="InterPro" id="IPR006683">
    <property type="entry name" value="Thioestr_dom"/>
</dbReference>
<dbReference type="Pfam" id="PF03061">
    <property type="entry name" value="4HBT"/>
    <property type="match status" value="1"/>
</dbReference>
<dbReference type="CDD" id="cd03443">
    <property type="entry name" value="PaaI_thioesterase"/>
    <property type="match status" value="1"/>
</dbReference>
<keyword evidence="1 3" id="KW-0378">Hydrolase</keyword>
<protein>
    <submittedName>
        <fullName evidence="3">Hydroxyphenylacetyl-CoA thioesterase PaaI</fullName>
        <ecNumber evidence="3">3.1.2.-</ecNumber>
    </submittedName>
</protein>
<feature type="domain" description="Thioesterase" evidence="2">
    <location>
        <begin position="50"/>
        <end position="124"/>
    </location>
</feature>